<evidence type="ECO:0000313" key="2">
    <source>
        <dbReference type="EMBL" id="PJZ71434.1"/>
    </source>
</evidence>
<dbReference type="EMBL" id="NPDY01000001">
    <property type="protein sequence ID" value="PJZ71434.1"/>
    <property type="molecule type" value="Genomic_DNA"/>
</dbReference>
<name>A0A2M9ZS96_9LEPT</name>
<dbReference type="Proteomes" id="UP000231962">
    <property type="component" value="Unassembled WGS sequence"/>
</dbReference>
<dbReference type="AlphaFoldDB" id="A0A2M9ZS96"/>
<sequence>MKKSLRYVSMVLLEAQPAWLALDRKTRNEIMTPLRTILSKYPDVSVRWLDSDAIGHGYTDIALCEYNDIEKYHFLWEELRDTIVFGHPYFLLKDTLFGIEDAYVAFENSKN</sequence>
<organism evidence="3 5">
    <name type="scientific">Leptospira perolatii</name>
    <dbReference type="NCBI Taxonomy" id="2023191"/>
    <lineage>
        <taxon>Bacteria</taxon>
        <taxon>Pseudomonadati</taxon>
        <taxon>Spirochaetota</taxon>
        <taxon>Spirochaetia</taxon>
        <taxon>Leptospirales</taxon>
        <taxon>Leptospiraceae</taxon>
        <taxon>Leptospira</taxon>
    </lineage>
</organism>
<evidence type="ECO:0008006" key="6">
    <source>
        <dbReference type="Google" id="ProtNLM"/>
    </source>
</evidence>
<dbReference type="Proteomes" id="UP000231990">
    <property type="component" value="Unassembled WGS sequence"/>
</dbReference>
<evidence type="ECO:0000313" key="5">
    <source>
        <dbReference type="Proteomes" id="UP000231990"/>
    </source>
</evidence>
<comment type="caution">
    <text evidence="3">The sequence shown here is derived from an EMBL/GenBank/DDBJ whole genome shotgun (WGS) entry which is preliminary data.</text>
</comment>
<reference evidence="4 5" key="1">
    <citation type="submission" date="2017-07" db="EMBL/GenBank/DDBJ databases">
        <title>Leptospira spp. isolated from tropical soils.</title>
        <authorList>
            <person name="Thibeaux R."/>
            <person name="Iraola G."/>
            <person name="Ferres I."/>
            <person name="Bierque E."/>
            <person name="Girault D."/>
            <person name="Soupe-Gilbert M.-E."/>
            <person name="Picardeau M."/>
            <person name="Goarant C."/>
        </authorList>
    </citation>
    <scope>NUCLEOTIDE SEQUENCE [LARGE SCALE GENOMIC DNA]</scope>
    <source>
        <strain evidence="3 5">FH1-B-B1</strain>
        <strain evidence="2 4">FH1-B-C1</strain>
    </source>
</reference>
<dbReference type="EMBL" id="NPDZ01000001">
    <property type="protein sequence ID" value="PJZ74968.1"/>
    <property type="molecule type" value="Genomic_DNA"/>
</dbReference>
<evidence type="ECO:0000313" key="4">
    <source>
        <dbReference type="Proteomes" id="UP000231962"/>
    </source>
</evidence>
<keyword evidence="4" id="KW-1185">Reference proteome</keyword>
<proteinExistence type="inferred from homology"/>
<dbReference type="InterPro" id="IPR031409">
    <property type="entry name" value="Darcynin"/>
</dbReference>
<gene>
    <name evidence="2" type="ORF">CH360_02750</name>
    <name evidence="3" type="ORF">CH373_02750</name>
</gene>
<evidence type="ECO:0000313" key="3">
    <source>
        <dbReference type="EMBL" id="PJZ74968.1"/>
    </source>
</evidence>
<dbReference type="RefSeq" id="WP_100712420.1">
    <property type="nucleotide sequence ID" value="NZ_NPDY01000001.1"/>
</dbReference>
<evidence type="ECO:0000256" key="1">
    <source>
        <dbReference type="ARBA" id="ARBA00006869"/>
    </source>
</evidence>
<accession>A0A2M9ZS96</accession>
<dbReference type="OrthoDB" id="73186at2"/>
<comment type="similarity">
    <text evidence="1">Belongs to the darcynin family.</text>
</comment>
<dbReference type="Pfam" id="PF17074">
    <property type="entry name" value="Darcynin"/>
    <property type="match status" value="1"/>
</dbReference>
<protein>
    <recommendedName>
        <fullName evidence="6">Darcynin 1</fullName>
    </recommendedName>
</protein>